<feature type="region of interest" description="Disordered" evidence="1">
    <location>
        <begin position="1"/>
        <end position="178"/>
    </location>
</feature>
<evidence type="ECO:0000313" key="2">
    <source>
        <dbReference type="EMBL" id="CAA9340203.1"/>
    </source>
</evidence>
<feature type="non-terminal residue" evidence="2">
    <location>
        <position position="263"/>
    </location>
</feature>
<name>A0A6J4LRK4_9BACT</name>
<feature type="region of interest" description="Disordered" evidence="1">
    <location>
        <begin position="222"/>
        <end position="263"/>
    </location>
</feature>
<dbReference type="EMBL" id="CADCTX010000682">
    <property type="protein sequence ID" value="CAA9340203.1"/>
    <property type="molecule type" value="Genomic_DNA"/>
</dbReference>
<dbReference type="GO" id="GO:0016787">
    <property type="term" value="F:hydrolase activity"/>
    <property type="evidence" value="ECO:0007669"/>
    <property type="project" value="UniProtKB-KW"/>
</dbReference>
<feature type="non-terminal residue" evidence="2">
    <location>
        <position position="1"/>
    </location>
</feature>
<proteinExistence type="predicted"/>
<evidence type="ECO:0000256" key="1">
    <source>
        <dbReference type="SAM" id="MobiDB-lite"/>
    </source>
</evidence>
<reference evidence="2" key="1">
    <citation type="submission" date="2020-02" db="EMBL/GenBank/DDBJ databases">
        <authorList>
            <person name="Meier V. D."/>
        </authorList>
    </citation>
    <scope>NUCLEOTIDE SEQUENCE</scope>
    <source>
        <strain evidence="2">AVDCRST_MAG40</strain>
    </source>
</reference>
<keyword evidence="2" id="KW-0378">Hydrolase</keyword>
<feature type="compositionally biased region" description="Basic residues" evidence="1">
    <location>
        <begin position="75"/>
        <end position="112"/>
    </location>
</feature>
<sequence length="263" mass="28955">ASATPRRGRPAGVRGRRRRGERGGARTRGARGEGARRGLSRALADGLRARRRPGVPGRCGPATHPRRVRADGVHRAGRGAGRGRRQALHRNAAHRRRPSRRRLPQVASRRRGGGSLQPGRRAGRHGGRRVAAGDGHLQGHGRRGPHGRDGRARCGPVRGGRGAPARGARGAGRPWAPDRRGVPLVRRLRELRRPDGWRLRGHRGHVDHLGAGRRCDRASRRLTRRGRARRAAPRRPITRRSRHTCRSRAASTRPRARTPGSRV</sequence>
<accession>A0A6J4LRK4</accession>
<organism evidence="2">
    <name type="scientific">uncultured Gemmatimonadaceae bacterium</name>
    <dbReference type="NCBI Taxonomy" id="246130"/>
    <lineage>
        <taxon>Bacteria</taxon>
        <taxon>Pseudomonadati</taxon>
        <taxon>Gemmatimonadota</taxon>
        <taxon>Gemmatimonadia</taxon>
        <taxon>Gemmatimonadales</taxon>
        <taxon>Gemmatimonadaceae</taxon>
        <taxon>environmental samples</taxon>
    </lineage>
</organism>
<protein>
    <submittedName>
        <fullName evidence="2">Hydrolase, carbon-nitrogen family</fullName>
    </submittedName>
</protein>
<feature type="compositionally biased region" description="Basic residues" evidence="1">
    <location>
        <begin position="222"/>
        <end position="246"/>
    </location>
</feature>
<dbReference type="AlphaFoldDB" id="A0A6J4LRK4"/>
<feature type="compositionally biased region" description="Low complexity" evidence="1">
    <location>
        <begin position="163"/>
        <end position="175"/>
    </location>
</feature>
<feature type="compositionally biased region" description="Low complexity" evidence="1">
    <location>
        <begin position="247"/>
        <end position="263"/>
    </location>
</feature>
<feature type="compositionally biased region" description="Basic residues" evidence="1">
    <location>
        <begin position="1"/>
        <end position="20"/>
    </location>
</feature>
<gene>
    <name evidence="2" type="ORF">AVDCRST_MAG40-2365</name>
</gene>